<keyword evidence="3" id="KW-1185">Reference proteome</keyword>
<dbReference type="Gene3D" id="3.40.50.150">
    <property type="entry name" value="Vaccinia Virus protein VP39"/>
    <property type="match status" value="2"/>
</dbReference>
<protein>
    <recommendedName>
        <fullName evidence="1">O-methyltransferase dimerisation domain-containing protein</fullName>
    </recommendedName>
</protein>
<dbReference type="Pfam" id="PF08100">
    <property type="entry name" value="Dimerisation"/>
    <property type="match status" value="1"/>
</dbReference>
<dbReference type="Proteomes" id="UP000326757">
    <property type="component" value="Unassembled WGS sequence"/>
</dbReference>
<feature type="domain" description="O-methyltransferase dimerisation" evidence="1">
    <location>
        <begin position="157"/>
        <end position="225"/>
    </location>
</feature>
<sequence>MNTSTEKVPFAGTVLVNHVKNSIQSWNTLRCGGSFGGVFPILPSMISLTAESVVLQKFFNPPHPLHSSPVSEPPTSSLVKLAATITRETEKLSAYLKDNGIEEPSFDITSAVAFPKLPEDLRKSREEIIIATKELGDLVTGAEEGLRWLAMDFYNVLSLQAIYHYNIAKSIPLGGTATFEEIAQKVGLDVINVRRFMRHAMSNRIFQEVDPEVVSHTAASKMLAEDQSMMDWVGVCVEECWPSAGKTIEALTQYPSASEPTQTGFCLANGTMDIENLFATIGKSPLRAKRFGGAMASFTSGEGYKISHLVENYDWAFIDSYSGTIVDLGGSHGFVCIELAKKFSNLNFVVQDLPKTIASAPALDASIVPRIKYMVMHNHSNKYATNMLCQLKPALKKGARVLINDYCLPEAGKGSVGLEEKAMRTMDINMLSVLNAHEGGESDWAELFGAVIGFRFLGVKRPVGCRMSLIEAVWEGE</sequence>
<evidence type="ECO:0000313" key="2">
    <source>
        <dbReference type="EMBL" id="KAB8295923.1"/>
    </source>
</evidence>
<organism evidence="2 3">
    <name type="scientific">Monilinia laxa</name>
    <name type="common">Brown rot fungus</name>
    <name type="synonym">Sclerotinia laxa</name>
    <dbReference type="NCBI Taxonomy" id="61186"/>
    <lineage>
        <taxon>Eukaryota</taxon>
        <taxon>Fungi</taxon>
        <taxon>Dikarya</taxon>
        <taxon>Ascomycota</taxon>
        <taxon>Pezizomycotina</taxon>
        <taxon>Leotiomycetes</taxon>
        <taxon>Helotiales</taxon>
        <taxon>Sclerotiniaceae</taxon>
        <taxon>Monilinia</taxon>
    </lineage>
</organism>
<dbReference type="Gene3D" id="1.10.10.10">
    <property type="entry name" value="Winged helix-like DNA-binding domain superfamily/Winged helix DNA-binding domain"/>
    <property type="match status" value="1"/>
</dbReference>
<name>A0A5N6K195_MONLA</name>
<dbReference type="InterPro" id="IPR036390">
    <property type="entry name" value="WH_DNA-bd_sf"/>
</dbReference>
<dbReference type="InterPro" id="IPR036388">
    <property type="entry name" value="WH-like_DNA-bd_sf"/>
</dbReference>
<dbReference type="EMBL" id="VIGI01000009">
    <property type="protein sequence ID" value="KAB8295923.1"/>
    <property type="molecule type" value="Genomic_DNA"/>
</dbReference>
<dbReference type="InterPro" id="IPR012967">
    <property type="entry name" value="COMT_dimerisation"/>
</dbReference>
<reference evidence="2 3" key="1">
    <citation type="submission" date="2019-06" db="EMBL/GenBank/DDBJ databases">
        <title>Genome Sequence of the Brown Rot Fungal Pathogen Monilinia laxa.</title>
        <authorList>
            <person name="De Miccolis Angelini R.M."/>
            <person name="Landi L."/>
            <person name="Abate D."/>
            <person name="Pollastro S."/>
            <person name="Romanazzi G."/>
            <person name="Faretra F."/>
        </authorList>
    </citation>
    <scope>NUCLEOTIDE SEQUENCE [LARGE SCALE GENOMIC DNA]</scope>
    <source>
        <strain evidence="2 3">Mlax316</strain>
    </source>
</reference>
<comment type="caution">
    <text evidence="2">The sequence shown here is derived from an EMBL/GenBank/DDBJ whole genome shotgun (WGS) entry which is preliminary data.</text>
</comment>
<dbReference type="PANTHER" id="PTHR43712">
    <property type="entry name" value="PUTATIVE (AFU_ORTHOLOGUE AFUA_4G14580)-RELATED"/>
    <property type="match status" value="1"/>
</dbReference>
<evidence type="ECO:0000259" key="1">
    <source>
        <dbReference type="Pfam" id="PF08100"/>
    </source>
</evidence>
<dbReference type="AlphaFoldDB" id="A0A5N6K195"/>
<evidence type="ECO:0000313" key="3">
    <source>
        <dbReference type="Proteomes" id="UP000326757"/>
    </source>
</evidence>
<proteinExistence type="predicted"/>
<dbReference type="OrthoDB" id="1606438at2759"/>
<dbReference type="SUPFAM" id="SSF53335">
    <property type="entry name" value="S-adenosyl-L-methionine-dependent methyltransferases"/>
    <property type="match status" value="1"/>
</dbReference>
<dbReference type="InterPro" id="IPR029063">
    <property type="entry name" value="SAM-dependent_MTases_sf"/>
</dbReference>
<dbReference type="SUPFAM" id="SSF46785">
    <property type="entry name" value="Winged helix' DNA-binding domain"/>
    <property type="match status" value="1"/>
</dbReference>
<dbReference type="PANTHER" id="PTHR43712:SF16">
    <property type="entry name" value="O-METHYLTRANSFERASE ELCB"/>
    <property type="match status" value="1"/>
</dbReference>
<accession>A0A5N6K195</accession>
<gene>
    <name evidence="2" type="ORF">EYC80_008743</name>
</gene>